<feature type="domain" description="Glycosyltransferase subfamily 4-like N-terminal" evidence="1">
    <location>
        <begin position="24"/>
        <end position="212"/>
    </location>
</feature>
<protein>
    <submittedName>
        <fullName evidence="2">Glycosyltransferase</fullName>
    </submittedName>
</protein>
<comment type="caution">
    <text evidence="2">The sequence shown here is derived from an EMBL/GenBank/DDBJ whole genome shotgun (WGS) entry which is preliminary data.</text>
</comment>
<evidence type="ECO:0000313" key="2">
    <source>
        <dbReference type="EMBL" id="TQD41463.1"/>
    </source>
</evidence>
<dbReference type="Proteomes" id="UP000318212">
    <property type="component" value="Unassembled WGS sequence"/>
</dbReference>
<dbReference type="EMBL" id="VICE01000120">
    <property type="protein sequence ID" value="TQD41463.1"/>
    <property type="molecule type" value="Genomic_DNA"/>
</dbReference>
<dbReference type="Gene3D" id="3.40.50.2000">
    <property type="entry name" value="Glycogen Phosphorylase B"/>
    <property type="match status" value="2"/>
</dbReference>
<dbReference type="InterPro" id="IPR028098">
    <property type="entry name" value="Glyco_trans_4-like_N"/>
</dbReference>
<dbReference type="PANTHER" id="PTHR12526">
    <property type="entry name" value="GLYCOSYLTRANSFERASE"/>
    <property type="match status" value="1"/>
</dbReference>
<dbReference type="OrthoDB" id="9807209at2"/>
<proteinExistence type="predicted"/>
<gene>
    <name evidence="2" type="ORF">FKV25_12740</name>
</gene>
<dbReference type="PANTHER" id="PTHR12526:SF600">
    <property type="entry name" value="GLYCOSYL TRANSFERASE GROUP 1"/>
    <property type="match status" value="1"/>
</dbReference>
<organism evidence="2 3">
    <name type="scientific">Marilutibacter aestuarii</name>
    <dbReference type="NCBI Taxonomy" id="1706195"/>
    <lineage>
        <taxon>Bacteria</taxon>
        <taxon>Pseudomonadati</taxon>
        <taxon>Pseudomonadota</taxon>
        <taxon>Gammaproteobacteria</taxon>
        <taxon>Lysobacterales</taxon>
        <taxon>Lysobacteraceae</taxon>
        <taxon>Marilutibacter</taxon>
    </lineage>
</organism>
<dbReference type="SUPFAM" id="SSF53756">
    <property type="entry name" value="UDP-Glycosyltransferase/glycogen phosphorylase"/>
    <property type="match status" value="1"/>
</dbReference>
<evidence type="ECO:0000259" key="1">
    <source>
        <dbReference type="Pfam" id="PF13439"/>
    </source>
</evidence>
<dbReference type="RefSeq" id="WP_141519180.1">
    <property type="nucleotide sequence ID" value="NZ_VICE01000120.1"/>
</dbReference>
<accession>A0A507ZY98</accession>
<dbReference type="AlphaFoldDB" id="A0A507ZY98"/>
<dbReference type="GO" id="GO:0016757">
    <property type="term" value="F:glycosyltransferase activity"/>
    <property type="evidence" value="ECO:0007669"/>
    <property type="project" value="UniProtKB-ARBA"/>
</dbReference>
<dbReference type="Pfam" id="PF13439">
    <property type="entry name" value="Glyco_transf_4"/>
    <property type="match status" value="1"/>
</dbReference>
<reference evidence="2 3" key="1">
    <citation type="submission" date="2019-06" db="EMBL/GenBank/DDBJ databases">
        <title>Lysobacter alkalisoli sp. nov. isolated from saline soil.</title>
        <authorList>
            <person name="Sun J.-Q."/>
            <person name="Xu L."/>
        </authorList>
    </citation>
    <scope>NUCLEOTIDE SEQUENCE [LARGE SCALE GENOMIC DNA]</scope>
    <source>
        <strain evidence="2 3">JCM 31130</strain>
    </source>
</reference>
<evidence type="ECO:0000313" key="3">
    <source>
        <dbReference type="Proteomes" id="UP000318212"/>
    </source>
</evidence>
<dbReference type="Pfam" id="PF13692">
    <property type="entry name" value="Glyco_trans_1_4"/>
    <property type="match status" value="1"/>
</dbReference>
<keyword evidence="2" id="KW-0808">Transferase</keyword>
<sequence>MARILALTSRLPFPPTEGHQLRSWHLLRALASRHEVTLLSFRRLDDASDGSDALREVCRAVHEFPIPSEHSRIALAGALLRSQWGGTPYIATKYASHDLRDTLRRLARDADVVHFDMLPLFAHADCVPADVPIVLNAHNVEHQLLRKRIEIETRPWAKRFFAGQAERLRHFEQDACLRADAVLACSADDAAELRRMAPSTPVTVIPNGVDLDANRPASLPPGAPRQMVFVGQMGWFPNRDGVEWFMRDVLPRIVARRPDARFVVVGKSQGLEVPVEMSANVELAGFVPDLRPTVHDAGIYVVPLRAGSGTRLKVLEAMALGKAIVTTRIGSEGIALEEGVSARYADDADGFAAAVLALMEAPDEVERLGREARAQAERHYGWEAIGRDLLEVYARFAPPPAGA</sequence>
<keyword evidence="3" id="KW-1185">Reference proteome</keyword>
<name>A0A507ZY98_9GAMM</name>
<dbReference type="CDD" id="cd03801">
    <property type="entry name" value="GT4_PimA-like"/>
    <property type="match status" value="1"/>
</dbReference>